<keyword evidence="9" id="KW-1185">Reference proteome</keyword>
<keyword evidence="3" id="KW-0238">DNA-binding</keyword>
<comment type="subcellular location">
    <subcellularLocation>
        <location evidence="1">Nucleus</location>
    </subcellularLocation>
</comment>
<feature type="region of interest" description="Disordered" evidence="6">
    <location>
        <begin position="1"/>
        <end position="50"/>
    </location>
</feature>
<evidence type="ECO:0000256" key="5">
    <source>
        <dbReference type="ARBA" id="ARBA00023242"/>
    </source>
</evidence>
<accession>A0AAE1MZW2</accession>
<feature type="domain" description="TCP" evidence="7">
    <location>
        <begin position="68"/>
        <end position="126"/>
    </location>
</feature>
<evidence type="ECO:0000256" key="6">
    <source>
        <dbReference type="SAM" id="MobiDB-lite"/>
    </source>
</evidence>
<sequence length="354" mass="39672">MNNINNRTSSQEAVDFSLKQENHHDKTKKASTSSTTTTTTSSSLTASSSQWLRSKDPRIVRVSRAFGGKDRHSKVCTVKGLRDRRVRLSVSTAIQLYDLQDRLGFNQPSKVVDWLLDAAKHEIDELPPLQIPPGSFSNFCHQPVTSMNNQVISSTSQQNGQGFNIMEGSNSVMFKSKGEVAIDEEKANWNRREEEEDRNNHHHHHHHHHPSFLGLLNTMPPLGYNVNNNQWGANSNLGYANQQTDLHSNSTNIVPFSGLSSNLSLSTGTIAQTYFPSHFGAIMDMEPSKQMNQYQMLMSSSNSLMNPSVVNNTASQQQPTKPFSFAMMMTPKLLRSPNSSEIQPRNKDQVFLSK</sequence>
<feature type="compositionally biased region" description="Basic residues" evidence="6">
    <location>
        <begin position="200"/>
        <end position="210"/>
    </location>
</feature>
<dbReference type="InterPro" id="IPR005333">
    <property type="entry name" value="Transcription_factor_TCP"/>
</dbReference>
<dbReference type="PROSITE" id="PS51369">
    <property type="entry name" value="TCP"/>
    <property type="match status" value="1"/>
</dbReference>
<dbReference type="PANTHER" id="PTHR31072:SF147">
    <property type="entry name" value="TRANSCRIPTION FACTOR TCP13"/>
    <property type="match status" value="1"/>
</dbReference>
<evidence type="ECO:0000313" key="9">
    <source>
        <dbReference type="Proteomes" id="UP001293593"/>
    </source>
</evidence>
<feature type="compositionally biased region" description="Polar residues" evidence="6">
    <location>
        <begin position="1"/>
        <end position="12"/>
    </location>
</feature>
<dbReference type="Proteomes" id="UP001293593">
    <property type="component" value="Unassembled WGS sequence"/>
</dbReference>
<keyword evidence="2" id="KW-0805">Transcription regulation</keyword>
<dbReference type="PANTHER" id="PTHR31072">
    <property type="entry name" value="TRANSCRIPTION FACTOR TCP4-RELATED"/>
    <property type="match status" value="1"/>
</dbReference>
<evidence type="ECO:0000259" key="7">
    <source>
        <dbReference type="PROSITE" id="PS51369"/>
    </source>
</evidence>
<comment type="caution">
    <text evidence="8">The sequence shown here is derived from an EMBL/GenBank/DDBJ whole genome shotgun (WGS) entry which is preliminary data.</text>
</comment>
<reference evidence="8" key="1">
    <citation type="submission" date="2023-10" db="EMBL/GenBank/DDBJ databases">
        <title>Chromosome-level genome of the transformable northern wattle, Acacia crassicarpa.</title>
        <authorList>
            <person name="Massaro I."/>
            <person name="Sinha N.R."/>
            <person name="Poethig S."/>
            <person name="Leichty A.R."/>
        </authorList>
    </citation>
    <scope>NUCLEOTIDE SEQUENCE</scope>
    <source>
        <strain evidence="8">Acra3RX</strain>
        <tissue evidence="8">Leaf</tissue>
    </source>
</reference>
<keyword evidence="5" id="KW-0539">Nucleus</keyword>
<feature type="region of interest" description="Disordered" evidence="6">
    <location>
        <begin position="334"/>
        <end position="354"/>
    </location>
</feature>
<evidence type="ECO:0000256" key="1">
    <source>
        <dbReference type="ARBA" id="ARBA00004123"/>
    </source>
</evidence>
<dbReference type="GO" id="GO:0043565">
    <property type="term" value="F:sequence-specific DNA binding"/>
    <property type="evidence" value="ECO:0007669"/>
    <property type="project" value="TreeGrafter"/>
</dbReference>
<proteinExistence type="predicted"/>
<dbReference type="EMBL" id="JAWXYG010000002">
    <property type="protein sequence ID" value="KAK4280317.1"/>
    <property type="molecule type" value="Genomic_DNA"/>
</dbReference>
<dbReference type="InterPro" id="IPR017887">
    <property type="entry name" value="TF_TCP_subgr"/>
</dbReference>
<dbReference type="GO" id="GO:0005634">
    <property type="term" value="C:nucleus"/>
    <property type="evidence" value="ECO:0007669"/>
    <property type="project" value="UniProtKB-SubCell"/>
</dbReference>
<dbReference type="Pfam" id="PF03634">
    <property type="entry name" value="TCP"/>
    <property type="match status" value="1"/>
</dbReference>
<organism evidence="8 9">
    <name type="scientific">Acacia crassicarpa</name>
    <name type="common">northern wattle</name>
    <dbReference type="NCBI Taxonomy" id="499986"/>
    <lineage>
        <taxon>Eukaryota</taxon>
        <taxon>Viridiplantae</taxon>
        <taxon>Streptophyta</taxon>
        <taxon>Embryophyta</taxon>
        <taxon>Tracheophyta</taxon>
        <taxon>Spermatophyta</taxon>
        <taxon>Magnoliopsida</taxon>
        <taxon>eudicotyledons</taxon>
        <taxon>Gunneridae</taxon>
        <taxon>Pentapetalae</taxon>
        <taxon>rosids</taxon>
        <taxon>fabids</taxon>
        <taxon>Fabales</taxon>
        <taxon>Fabaceae</taxon>
        <taxon>Caesalpinioideae</taxon>
        <taxon>mimosoid clade</taxon>
        <taxon>Acacieae</taxon>
        <taxon>Acacia</taxon>
    </lineage>
</organism>
<evidence type="ECO:0000256" key="4">
    <source>
        <dbReference type="ARBA" id="ARBA00023163"/>
    </source>
</evidence>
<dbReference type="GO" id="GO:0003700">
    <property type="term" value="F:DNA-binding transcription factor activity"/>
    <property type="evidence" value="ECO:0007669"/>
    <property type="project" value="InterPro"/>
</dbReference>
<dbReference type="AlphaFoldDB" id="A0AAE1MZW2"/>
<name>A0AAE1MZW2_9FABA</name>
<gene>
    <name evidence="8" type="ORF">QN277_011956</name>
</gene>
<feature type="region of interest" description="Disordered" evidence="6">
    <location>
        <begin position="190"/>
        <end position="212"/>
    </location>
</feature>
<evidence type="ECO:0000313" key="8">
    <source>
        <dbReference type="EMBL" id="KAK4280317.1"/>
    </source>
</evidence>
<protein>
    <recommendedName>
        <fullName evidence="7">TCP domain-containing protein</fullName>
    </recommendedName>
</protein>
<keyword evidence="4" id="KW-0804">Transcription</keyword>
<evidence type="ECO:0000256" key="2">
    <source>
        <dbReference type="ARBA" id="ARBA00023015"/>
    </source>
</evidence>
<feature type="compositionally biased region" description="Low complexity" evidence="6">
    <location>
        <begin position="30"/>
        <end position="49"/>
    </location>
</feature>
<evidence type="ECO:0000256" key="3">
    <source>
        <dbReference type="ARBA" id="ARBA00023125"/>
    </source>
</evidence>